<reference evidence="1" key="1">
    <citation type="submission" date="2020-02" db="EMBL/GenBank/DDBJ databases">
        <authorList>
            <person name="Meier V. D."/>
        </authorList>
    </citation>
    <scope>NUCLEOTIDE SEQUENCE</scope>
    <source>
        <strain evidence="1">AVDCRST_MAG73</strain>
    </source>
</reference>
<dbReference type="InterPro" id="IPR035093">
    <property type="entry name" value="RelE/ParE_toxin_dom_sf"/>
</dbReference>
<dbReference type="SUPFAM" id="SSF143011">
    <property type="entry name" value="RelE-like"/>
    <property type="match status" value="1"/>
</dbReference>
<gene>
    <name evidence="1" type="ORF">AVDCRST_MAG73-1384</name>
</gene>
<accession>A0A6J4TZ97</accession>
<organism evidence="1">
    <name type="scientific">uncultured Thermomicrobiales bacterium</name>
    <dbReference type="NCBI Taxonomy" id="1645740"/>
    <lineage>
        <taxon>Bacteria</taxon>
        <taxon>Pseudomonadati</taxon>
        <taxon>Thermomicrobiota</taxon>
        <taxon>Thermomicrobia</taxon>
        <taxon>Thermomicrobiales</taxon>
        <taxon>environmental samples</taxon>
    </lineage>
</organism>
<dbReference type="AlphaFoldDB" id="A0A6J4TZ97"/>
<name>A0A6J4TZ97_9BACT</name>
<proteinExistence type="predicted"/>
<dbReference type="Gene3D" id="3.30.2310.20">
    <property type="entry name" value="RelE-like"/>
    <property type="match status" value="1"/>
</dbReference>
<sequence length="93" mass="11012">MADQDRVFRTIELTPGFVRSFESKQFSDVDRRRLLRALELLDENERHSSLRVHLLQGDLAGAWSAPESDEPRITFRRLDDGRKRILSCTRHYR</sequence>
<protein>
    <submittedName>
        <fullName evidence="1">Uncharacterized protein</fullName>
    </submittedName>
</protein>
<dbReference type="EMBL" id="CADCWE010000085">
    <property type="protein sequence ID" value="CAA9535806.1"/>
    <property type="molecule type" value="Genomic_DNA"/>
</dbReference>
<evidence type="ECO:0000313" key="1">
    <source>
        <dbReference type="EMBL" id="CAA9535806.1"/>
    </source>
</evidence>